<evidence type="ECO:0000259" key="8">
    <source>
        <dbReference type="PROSITE" id="PS50109"/>
    </source>
</evidence>
<keyword evidence="7" id="KW-0812">Transmembrane</keyword>
<dbReference type="InterPro" id="IPR005467">
    <property type="entry name" value="His_kinase_dom"/>
</dbReference>
<dbReference type="Gene3D" id="3.30.450.20">
    <property type="entry name" value="PAS domain"/>
    <property type="match status" value="1"/>
</dbReference>
<dbReference type="SUPFAM" id="SSF55785">
    <property type="entry name" value="PYP-like sensor domain (PAS domain)"/>
    <property type="match status" value="1"/>
</dbReference>
<feature type="transmembrane region" description="Helical" evidence="7">
    <location>
        <begin position="12"/>
        <end position="29"/>
    </location>
</feature>
<dbReference type="SMART" id="SM00388">
    <property type="entry name" value="HisKA"/>
    <property type="match status" value="1"/>
</dbReference>
<evidence type="ECO:0000256" key="2">
    <source>
        <dbReference type="ARBA" id="ARBA00022679"/>
    </source>
</evidence>
<dbReference type="CDD" id="cd00130">
    <property type="entry name" value="PAS"/>
    <property type="match status" value="1"/>
</dbReference>
<dbReference type="PRINTS" id="PR00344">
    <property type="entry name" value="BCTRLSENSOR"/>
</dbReference>
<protein>
    <recommendedName>
        <fullName evidence="11">Histidine kinase</fullName>
    </recommendedName>
</protein>
<reference evidence="10" key="1">
    <citation type="submission" date="2018-06" db="EMBL/GenBank/DDBJ databases">
        <authorList>
            <person name="Zhirakovskaya E."/>
        </authorList>
    </citation>
    <scope>NUCLEOTIDE SEQUENCE</scope>
</reference>
<keyword evidence="7" id="KW-1133">Transmembrane helix</keyword>
<keyword evidence="5" id="KW-0067">ATP-binding</keyword>
<dbReference type="Pfam" id="PF02518">
    <property type="entry name" value="HATPase_c"/>
    <property type="match status" value="1"/>
</dbReference>
<feature type="domain" description="Histidine kinase" evidence="8">
    <location>
        <begin position="367"/>
        <end position="583"/>
    </location>
</feature>
<keyword evidence="7" id="KW-0472">Membrane</keyword>
<evidence type="ECO:0000313" key="10">
    <source>
        <dbReference type="EMBL" id="VAW50747.1"/>
    </source>
</evidence>
<dbReference type="GO" id="GO:0006355">
    <property type="term" value="P:regulation of DNA-templated transcription"/>
    <property type="evidence" value="ECO:0007669"/>
    <property type="project" value="InterPro"/>
</dbReference>
<dbReference type="AlphaFoldDB" id="A0A3B0WJF9"/>
<name>A0A3B0WJF9_9ZZZZ</name>
<dbReference type="InterPro" id="IPR036890">
    <property type="entry name" value="HATPase_C_sf"/>
</dbReference>
<evidence type="ECO:0000256" key="6">
    <source>
        <dbReference type="ARBA" id="ARBA00023012"/>
    </source>
</evidence>
<dbReference type="Gene3D" id="3.30.565.10">
    <property type="entry name" value="Histidine kinase-like ATPase, C-terminal domain"/>
    <property type="match status" value="1"/>
</dbReference>
<dbReference type="InterPro" id="IPR000014">
    <property type="entry name" value="PAS"/>
</dbReference>
<dbReference type="SMART" id="SM00091">
    <property type="entry name" value="PAS"/>
    <property type="match status" value="1"/>
</dbReference>
<gene>
    <name evidence="10" type="ORF">MNBD_GAMMA05-2675</name>
</gene>
<evidence type="ECO:0000256" key="5">
    <source>
        <dbReference type="ARBA" id="ARBA00022840"/>
    </source>
</evidence>
<organism evidence="10">
    <name type="scientific">hydrothermal vent metagenome</name>
    <dbReference type="NCBI Taxonomy" id="652676"/>
    <lineage>
        <taxon>unclassified sequences</taxon>
        <taxon>metagenomes</taxon>
        <taxon>ecological metagenomes</taxon>
    </lineage>
</organism>
<keyword evidence="6" id="KW-0902">Two-component regulatory system</keyword>
<dbReference type="SUPFAM" id="SSF55874">
    <property type="entry name" value="ATPase domain of HSP90 chaperone/DNA topoisomerase II/histidine kinase"/>
    <property type="match status" value="1"/>
</dbReference>
<evidence type="ECO:0000256" key="1">
    <source>
        <dbReference type="ARBA" id="ARBA00022553"/>
    </source>
</evidence>
<dbReference type="PROSITE" id="PS50112">
    <property type="entry name" value="PAS"/>
    <property type="match status" value="1"/>
</dbReference>
<dbReference type="InterPro" id="IPR036097">
    <property type="entry name" value="HisK_dim/P_sf"/>
</dbReference>
<dbReference type="PANTHER" id="PTHR43065">
    <property type="entry name" value="SENSOR HISTIDINE KINASE"/>
    <property type="match status" value="1"/>
</dbReference>
<dbReference type="CDD" id="cd00082">
    <property type="entry name" value="HisKA"/>
    <property type="match status" value="1"/>
</dbReference>
<evidence type="ECO:0000256" key="4">
    <source>
        <dbReference type="ARBA" id="ARBA00022777"/>
    </source>
</evidence>
<dbReference type="Pfam" id="PF00512">
    <property type="entry name" value="HisKA"/>
    <property type="match status" value="1"/>
</dbReference>
<dbReference type="InterPro" id="IPR035965">
    <property type="entry name" value="PAS-like_dom_sf"/>
</dbReference>
<proteinExistence type="predicted"/>
<keyword evidence="4" id="KW-0418">Kinase</keyword>
<feature type="domain" description="PAS" evidence="9">
    <location>
        <begin position="231"/>
        <end position="301"/>
    </location>
</feature>
<feature type="transmembrane region" description="Helical" evidence="7">
    <location>
        <begin position="193"/>
        <end position="218"/>
    </location>
</feature>
<dbReference type="SUPFAM" id="SSF47384">
    <property type="entry name" value="Homodimeric domain of signal transducing histidine kinase"/>
    <property type="match status" value="1"/>
</dbReference>
<evidence type="ECO:0000256" key="7">
    <source>
        <dbReference type="SAM" id="Phobius"/>
    </source>
</evidence>
<dbReference type="NCBIfam" id="TIGR00229">
    <property type="entry name" value="sensory_box"/>
    <property type="match status" value="1"/>
</dbReference>
<dbReference type="PROSITE" id="PS50109">
    <property type="entry name" value="HIS_KIN"/>
    <property type="match status" value="1"/>
</dbReference>
<dbReference type="PANTHER" id="PTHR43065:SF42">
    <property type="entry name" value="TWO-COMPONENT SENSOR PPRA"/>
    <property type="match status" value="1"/>
</dbReference>
<keyword evidence="3" id="KW-0547">Nucleotide-binding</keyword>
<dbReference type="InterPro" id="IPR003594">
    <property type="entry name" value="HATPase_dom"/>
</dbReference>
<dbReference type="Gene3D" id="1.10.287.130">
    <property type="match status" value="1"/>
</dbReference>
<keyword evidence="1" id="KW-0597">Phosphoprotein</keyword>
<evidence type="ECO:0008006" key="11">
    <source>
        <dbReference type="Google" id="ProtNLM"/>
    </source>
</evidence>
<dbReference type="InterPro" id="IPR003661">
    <property type="entry name" value="HisK_dim/P_dom"/>
</dbReference>
<dbReference type="InterPro" id="IPR004358">
    <property type="entry name" value="Sig_transdc_His_kin-like_C"/>
</dbReference>
<dbReference type="SMART" id="SM00387">
    <property type="entry name" value="HATPase_c"/>
    <property type="match status" value="1"/>
</dbReference>
<sequence length="585" mass="64928">MLKSLVIKKYLLLPLLIILSAIVVSYLIFDGYSALVNTYEQSREIIERQNITQSAISRMYKASQERAITLREMNRTTDDFDMDELRQLMRHQADMFLSARDEITSIADSDEELERYFPQSLRNQLTENAAFENQAADLFVQQKHKKALLVVGEYDLTDQMEVLSGIALMNTRLDNDVEKTLSGLNQKVADAKFGFMLLGIIAFLVFTTFIVAIILRLLHGKNSLSGRIEHQDIQYKRIVDTVQDGIITMSKDGIISSFNHGAEKIFGYKSKDVVGVNFKQLIDRSAYVSLGKYISTVLDGTNSLGLGIIGKRVNDESLTLLITFSNTGLGGEQELSGILKDVTLQKKNEEDQIRKSKLESIGVLAGGIAHDFNNILSGINGYIELALHALDDRGKTIHYLESSKKATKRATNLAQQLLTFAKGGEPIRQDAQIADVIYESADFNLHGSTVSCHYKIVDDLWIVNIDNNQISQVIQNIILNAKLAMPGGGEIHIGCQNTLDVLIEGVIKSAGKFIKITIEDNGVGMSKEVLASIFDPYFTTRETGSGLGLALSYSIISKHDGYIYAHSEPDKGSCFTIYLPASKNK</sequence>
<accession>A0A3B0WJF9</accession>
<dbReference type="GO" id="GO:0005524">
    <property type="term" value="F:ATP binding"/>
    <property type="evidence" value="ECO:0007669"/>
    <property type="project" value="UniProtKB-KW"/>
</dbReference>
<keyword evidence="2" id="KW-0808">Transferase</keyword>
<evidence type="ECO:0000256" key="3">
    <source>
        <dbReference type="ARBA" id="ARBA00022741"/>
    </source>
</evidence>
<dbReference type="Pfam" id="PF00989">
    <property type="entry name" value="PAS"/>
    <property type="match status" value="1"/>
</dbReference>
<dbReference type="GO" id="GO:0000155">
    <property type="term" value="F:phosphorelay sensor kinase activity"/>
    <property type="evidence" value="ECO:0007669"/>
    <property type="project" value="InterPro"/>
</dbReference>
<evidence type="ECO:0000259" key="9">
    <source>
        <dbReference type="PROSITE" id="PS50112"/>
    </source>
</evidence>
<dbReference type="EMBL" id="UOFE01000006">
    <property type="protein sequence ID" value="VAW50747.1"/>
    <property type="molecule type" value="Genomic_DNA"/>
</dbReference>
<dbReference type="InterPro" id="IPR013767">
    <property type="entry name" value="PAS_fold"/>
</dbReference>